<keyword evidence="8" id="KW-1185">Reference proteome</keyword>
<evidence type="ECO:0000256" key="4">
    <source>
        <dbReference type="SAM" id="MobiDB-lite"/>
    </source>
</evidence>
<dbReference type="GO" id="GO:0005524">
    <property type="term" value="F:ATP binding"/>
    <property type="evidence" value="ECO:0007669"/>
    <property type="project" value="UniProtKB-UniRule"/>
</dbReference>
<feature type="compositionally biased region" description="Polar residues" evidence="4">
    <location>
        <begin position="610"/>
        <end position="636"/>
    </location>
</feature>
<dbReference type="InterPro" id="IPR011029">
    <property type="entry name" value="DEATH-like_dom_sf"/>
</dbReference>
<dbReference type="PROSITE" id="PS50011">
    <property type="entry name" value="PROTEIN_KINASE_DOM"/>
    <property type="match status" value="1"/>
</dbReference>
<dbReference type="PROSITE" id="PS00108">
    <property type="entry name" value="PROTEIN_KINASE_ST"/>
    <property type="match status" value="1"/>
</dbReference>
<feature type="binding site" evidence="3">
    <location>
        <position position="229"/>
    </location>
    <ligand>
        <name>ATP</name>
        <dbReference type="ChEBI" id="CHEBI:30616"/>
    </ligand>
</feature>
<keyword evidence="5" id="KW-0812">Transmembrane</keyword>
<dbReference type="Gene3D" id="3.30.200.20">
    <property type="entry name" value="Phosphorylase Kinase, domain 1"/>
    <property type="match status" value="1"/>
</dbReference>
<protein>
    <submittedName>
        <fullName evidence="7">Interleukin-1 receptor-associated kinase 1-like</fullName>
    </submittedName>
</protein>
<feature type="domain" description="Protein kinase" evidence="6">
    <location>
        <begin position="202"/>
        <end position="500"/>
    </location>
</feature>
<dbReference type="InterPro" id="IPR017441">
    <property type="entry name" value="Protein_kinase_ATP_BS"/>
</dbReference>
<proteinExistence type="predicted"/>
<dbReference type="Gene3D" id="1.10.533.10">
    <property type="entry name" value="Death Domain, Fas"/>
    <property type="match status" value="1"/>
</dbReference>
<keyword evidence="5" id="KW-1133">Transmembrane helix</keyword>
<evidence type="ECO:0000256" key="5">
    <source>
        <dbReference type="SAM" id="Phobius"/>
    </source>
</evidence>
<dbReference type="PANTHER" id="PTHR27001">
    <property type="entry name" value="OS01G0253100 PROTEIN"/>
    <property type="match status" value="1"/>
</dbReference>
<dbReference type="GO" id="GO:0005886">
    <property type="term" value="C:plasma membrane"/>
    <property type="evidence" value="ECO:0007669"/>
    <property type="project" value="TreeGrafter"/>
</dbReference>
<evidence type="ECO:0000256" key="3">
    <source>
        <dbReference type="PROSITE-ProRule" id="PRU10141"/>
    </source>
</evidence>
<reference evidence="7" key="3">
    <citation type="submission" date="2025-09" db="UniProtKB">
        <authorList>
            <consortium name="Ensembl"/>
        </authorList>
    </citation>
    <scope>IDENTIFICATION</scope>
</reference>
<feature type="transmembrane region" description="Helical" evidence="5">
    <location>
        <begin position="491"/>
        <end position="514"/>
    </location>
</feature>
<evidence type="ECO:0000259" key="6">
    <source>
        <dbReference type="PROSITE" id="PS50011"/>
    </source>
</evidence>
<gene>
    <name evidence="7" type="primary">irak1</name>
</gene>
<dbReference type="AlphaFoldDB" id="A0A8C5GD44"/>
<keyword evidence="5" id="KW-0472">Membrane</keyword>
<evidence type="ECO:0000313" key="7">
    <source>
        <dbReference type="Ensembl" id="ENSGWIP00000028504.1"/>
    </source>
</evidence>
<dbReference type="InterPro" id="IPR008271">
    <property type="entry name" value="Ser/Thr_kinase_AS"/>
</dbReference>
<feature type="compositionally biased region" description="Polar residues" evidence="4">
    <location>
        <begin position="646"/>
        <end position="661"/>
    </location>
</feature>
<evidence type="ECO:0000256" key="2">
    <source>
        <dbReference type="ARBA" id="ARBA00022840"/>
    </source>
</evidence>
<feature type="region of interest" description="Disordered" evidence="4">
    <location>
        <begin position="610"/>
        <end position="671"/>
    </location>
</feature>
<dbReference type="PANTHER" id="PTHR27001:SF939">
    <property type="entry name" value="INTERLEUKIN 1 RECEPTOR ASSOCIATED KINASE 1"/>
    <property type="match status" value="1"/>
</dbReference>
<reference evidence="7" key="2">
    <citation type="submission" date="2025-08" db="UniProtKB">
        <authorList>
            <consortium name="Ensembl"/>
        </authorList>
    </citation>
    <scope>IDENTIFICATION</scope>
</reference>
<dbReference type="SUPFAM" id="SSF56112">
    <property type="entry name" value="Protein kinase-like (PK-like)"/>
    <property type="match status" value="1"/>
</dbReference>
<keyword evidence="1 3" id="KW-0547">Nucleotide-binding</keyword>
<evidence type="ECO:0000256" key="1">
    <source>
        <dbReference type="ARBA" id="ARBA00022741"/>
    </source>
</evidence>
<reference evidence="7" key="1">
    <citation type="submission" date="2020-06" db="EMBL/GenBank/DDBJ databases">
        <authorList>
            <consortium name="Wellcome Sanger Institute Data Sharing"/>
        </authorList>
    </citation>
    <scope>NUCLEOTIDE SEQUENCE [LARGE SCALE GENOMIC DNA]</scope>
</reference>
<dbReference type="Ensembl" id="ENSGWIT00000031089.1">
    <property type="protein sequence ID" value="ENSGWIP00000028504.1"/>
    <property type="gene ID" value="ENSGWIG00000014866.1"/>
</dbReference>
<dbReference type="SUPFAM" id="SSF47986">
    <property type="entry name" value="DEATH domain"/>
    <property type="match status" value="1"/>
</dbReference>
<name>A0A8C5GD44_GOUWI</name>
<sequence>MSLRGGGWRSELLERVVSLGPVDCQGPSSVPIPDMESTSRFLYDLPPSVRWRFCRVMDGLSDLDWTRFASEVLSDQTDVQLAERRERRTDWVMVHLENRNRTVGYLSNVLERLHLFRPRDIILTSPPNQNPSFPQLPPTDPPPKRPEALPTFSCLSTAGNTHIHAMFSLVINDITSSAPEPLISGVALQWPFEEVHSGTEGFSSTLQVGEGGFGVVYRASLRNVQCAVKRLRRPDQSEDCLLDWSRLRESFRTEVEKLSKFRHPNIVDLMGFSEGCGEMCLIYSFMDHRSLEHQLHNECVSLSWPQRIRIVEEASAALQFLHSSPEEVIHGDVKSSNILLDCHLVAKLSDFGLARFTSRSGSGGPGASATQTASLGRTATLQGTQAYLPDDYIRNRVLRPAMDVFSFGVVLLEVMSGRRAVEKNQRSRERYLKDLVKDLEDPTESAEHWRTELDSRLTAGVAEPTAWEQVAGLACETMNKSWKKRPRMTEVFASFIYIYIFVQFFSHLCFYLFFQVFEKLKDIHARVRSPVVPSDSSVEALCKQFTSLGPSEDMYSPPSSSSLLHLHPHPLHCSASLPPFSCVSSLAGPCETDESRGFSQFDLESNGRLTSQHFSPAEPSENQIQDQNHGQDQSAEPTAVPHPDTRGQSTAGLCSSVGDQESSGRKHLETPSMRERLERLSCCRHTTFVRKCDSTVFHPSNKNKFIIVHVCVCADGDVSCEDFRGPEESDELDYLPIK</sequence>
<accession>A0A8C5GD44</accession>
<organism evidence="7 8">
    <name type="scientific">Gouania willdenowi</name>
    <name type="common">Blunt-snouted clingfish</name>
    <name type="synonym">Lepadogaster willdenowi</name>
    <dbReference type="NCBI Taxonomy" id="441366"/>
    <lineage>
        <taxon>Eukaryota</taxon>
        <taxon>Metazoa</taxon>
        <taxon>Chordata</taxon>
        <taxon>Craniata</taxon>
        <taxon>Vertebrata</taxon>
        <taxon>Euteleostomi</taxon>
        <taxon>Actinopterygii</taxon>
        <taxon>Neopterygii</taxon>
        <taxon>Teleostei</taxon>
        <taxon>Neoteleostei</taxon>
        <taxon>Acanthomorphata</taxon>
        <taxon>Ovalentaria</taxon>
        <taxon>Blenniimorphae</taxon>
        <taxon>Blenniiformes</taxon>
        <taxon>Gobiesocoidei</taxon>
        <taxon>Gobiesocidae</taxon>
        <taxon>Gobiesocinae</taxon>
        <taxon>Gouania</taxon>
    </lineage>
</organism>
<dbReference type="SMART" id="SM00220">
    <property type="entry name" value="S_TKc"/>
    <property type="match status" value="1"/>
</dbReference>
<feature type="region of interest" description="Disordered" evidence="4">
    <location>
        <begin position="125"/>
        <end position="146"/>
    </location>
</feature>
<evidence type="ECO:0000313" key="8">
    <source>
        <dbReference type="Proteomes" id="UP000694680"/>
    </source>
</evidence>
<dbReference type="InterPro" id="IPR011009">
    <property type="entry name" value="Kinase-like_dom_sf"/>
</dbReference>
<feature type="compositionally biased region" description="Basic and acidic residues" evidence="4">
    <location>
        <begin position="662"/>
        <end position="671"/>
    </location>
</feature>
<dbReference type="Gene3D" id="1.10.510.10">
    <property type="entry name" value="Transferase(Phosphotransferase) domain 1"/>
    <property type="match status" value="1"/>
</dbReference>
<dbReference type="InterPro" id="IPR000719">
    <property type="entry name" value="Prot_kinase_dom"/>
</dbReference>
<dbReference type="PROSITE" id="PS00107">
    <property type="entry name" value="PROTEIN_KINASE_ATP"/>
    <property type="match status" value="1"/>
</dbReference>
<keyword evidence="2 3" id="KW-0067">ATP-binding</keyword>
<dbReference type="GO" id="GO:0004672">
    <property type="term" value="F:protein kinase activity"/>
    <property type="evidence" value="ECO:0007669"/>
    <property type="project" value="InterPro"/>
</dbReference>
<dbReference type="Pfam" id="PF00069">
    <property type="entry name" value="Pkinase"/>
    <property type="match status" value="1"/>
</dbReference>
<dbReference type="Proteomes" id="UP000694680">
    <property type="component" value="Chromosome 7"/>
</dbReference>